<organism evidence="1 2">
    <name type="scientific">Psilocybe cf. subviscida</name>
    <dbReference type="NCBI Taxonomy" id="2480587"/>
    <lineage>
        <taxon>Eukaryota</taxon>
        <taxon>Fungi</taxon>
        <taxon>Dikarya</taxon>
        <taxon>Basidiomycota</taxon>
        <taxon>Agaricomycotina</taxon>
        <taxon>Agaricomycetes</taxon>
        <taxon>Agaricomycetidae</taxon>
        <taxon>Agaricales</taxon>
        <taxon>Agaricineae</taxon>
        <taxon>Strophariaceae</taxon>
        <taxon>Psilocybe</taxon>
    </lineage>
</organism>
<evidence type="ECO:0000313" key="1">
    <source>
        <dbReference type="EMBL" id="KAF5328098.1"/>
    </source>
</evidence>
<sequence>MGSRISRPSEPSSIFSSPHLPVDIYLDIVNHLQTSLEEDRKALLSLSLCCRALRDASQRVLFRNMRYGYRQTTDAERRNHTLKIHAKFLRAIVGSPERLALYVFSYAQNGLALQPKSRSIAKALTLDHRKDVQLWRLIEQALPLMVNLKNLNFASVVHHPSAPILLRKCGFQLEGLTWRGVGSEEELYTNFLATQHRLLHININSSSYINKPPLPDGLCPSLTSIACSLLDFARLSATRPIVALQVGNDAADIPRASHTDVMSASERERCITALKRIRYLQLWALPPFYRFTRGIILQEVTVLQLCVWNIEDTSLLQQFPNLQYFQLWDPRLYGFDTSTHQAIAARAFDYCPKLQRVLIVESVAHSWADLVWRFFPRYEGGINMELTSMDNYNESMWWKI</sequence>
<reference evidence="1 2" key="1">
    <citation type="journal article" date="2020" name="ISME J.">
        <title>Uncovering the hidden diversity of litter-decomposition mechanisms in mushroom-forming fungi.</title>
        <authorList>
            <person name="Floudas D."/>
            <person name="Bentzer J."/>
            <person name="Ahren D."/>
            <person name="Johansson T."/>
            <person name="Persson P."/>
            <person name="Tunlid A."/>
        </authorList>
    </citation>
    <scope>NUCLEOTIDE SEQUENCE [LARGE SCALE GENOMIC DNA]</scope>
    <source>
        <strain evidence="1 2">CBS 101986</strain>
    </source>
</reference>
<proteinExistence type="predicted"/>
<gene>
    <name evidence="1" type="ORF">D9619_013629</name>
</gene>
<dbReference type="OrthoDB" id="3130754at2759"/>
<dbReference type="EMBL" id="JAACJJ010000006">
    <property type="protein sequence ID" value="KAF5328098.1"/>
    <property type="molecule type" value="Genomic_DNA"/>
</dbReference>
<evidence type="ECO:0000313" key="2">
    <source>
        <dbReference type="Proteomes" id="UP000567179"/>
    </source>
</evidence>
<name>A0A8H5BRM7_9AGAR</name>
<keyword evidence="2" id="KW-1185">Reference proteome</keyword>
<accession>A0A8H5BRM7</accession>
<comment type="caution">
    <text evidence="1">The sequence shown here is derived from an EMBL/GenBank/DDBJ whole genome shotgun (WGS) entry which is preliminary data.</text>
</comment>
<protein>
    <recommendedName>
        <fullName evidence="3">F-box domain-containing protein</fullName>
    </recommendedName>
</protein>
<evidence type="ECO:0008006" key="3">
    <source>
        <dbReference type="Google" id="ProtNLM"/>
    </source>
</evidence>
<dbReference type="Proteomes" id="UP000567179">
    <property type="component" value="Unassembled WGS sequence"/>
</dbReference>
<dbReference type="AlphaFoldDB" id="A0A8H5BRM7"/>